<dbReference type="EMBL" id="DTFI01000232">
    <property type="protein sequence ID" value="HGI44307.1"/>
    <property type="molecule type" value="Genomic_DNA"/>
</dbReference>
<keyword evidence="4 11" id="KW-0479">Metal-binding</keyword>
<dbReference type="GO" id="GO:0003677">
    <property type="term" value="F:DNA binding"/>
    <property type="evidence" value="ECO:0007669"/>
    <property type="project" value="UniProtKB-UniRule"/>
</dbReference>
<evidence type="ECO:0000259" key="14">
    <source>
        <dbReference type="Pfam" id="PF20768"/>
    </source>
</evidence>
<comment type="catalytic activity">
    <reaction evidence="1 11 12">
        <text>ATP-dependent breakage, passage and rejoining of double-stranded DNA.</text>
        <dbReference type="EC" id="5.6.2.2"/>
    </reaction>
</comment>
<dbReference type="SUPFAM" id="SSF56726">
    <property type="entry name" value="DNA topoisomerase IV, alpha subunit"/>
    <property type="match status" value="1"/>
</dbReference>
<evidence type="ECO:0000256" key="2">
    <source>
        <dbReference type="ARBA" id="ARBA00001946"/>
    </source>
</evidence>
<dbReference type="InterPro" id="IPR036078">
    <property type="entry name" value="Spo11/TopoVI_A_sf"/>
</dbReference>
<dbReference type="CDD" id="cd00223">
    <property type="entry name" value="TOPRIM_TopoIIB_SPO"/>
    <property type="match status" value="1"/>
</dbReference>
<comment type="similarity">
    <text evidence="3 11 12">Belongs to the TOP6A family.</text>
</comment>
<feature type="domain" description="Topoisomerase 6 subunit A/Spo11 TOPRIM" evidence="15">
    <location>
        <begin position="199"/>
        <end position="369"/>
    </location>
</feature>
<feature type="active site" description="O-(5'-phospho-DNA)-tyrosine intermediate" evidence="11 12">
    <location>
        <position position="103"/>
    </location>
</feature>
<dbReference type="InterPro" id="IPR002815">
    <property type="entry name" value="Spo11/TopoVI_A"/>
</dbReference>
<dbReference type="PRINTS" id="PR01552">
    <property type="entry name" value="TPISMRASE6A"/>
</dbReference>
<dbReference type="Gene3D" id="3.40.1360.10">
    <property type="match status" value="1"/>
</dbReference>
<evidence type="ECO:0000256" key="11">
    <source>
        <dbReference type="HAMAP-Rule" id="MF_00132"/>
    </source>
</evidence>
<dbReference type="GO" id="GO:0000287">
    <property type="term" value="F:magnesium ion binding"/>
    <property type="evidence" value="ECO:0007669"/>
    <property type="project" value="UniProtKB-UniRule"/>
</dbReference>
<evidence type="ECO:0000256" key="1">
    <source>
        <dbReference type="ARBA" id="ARBA00000185"/>
    </source>
</evidence>
<dbReference type="GO" id="GO:0005524">
    <property type="term" value="F:ATP binding"/>
    <property type="evidence" value="ECO:0007669"/>
    <property type="project" value="UniProtKB-KW"/>
</dbReference>
<reference evidence="16" key="1">
    <citation type="journal article" date="2020" name="mSystems">
        <title>Genome- and Community-Level Interaction Insights into Carbon Utilization and Element Cycling Functions of Hydrothermarchaeota in Hydrothermal Sediment.</title>
        <authorList>
            <person name="Zhou Z."/>
            <person name="Liu Y."/>
            <person name="Xu W."/>
            <person name="Pan J."/>
            <person name="Luo Z.H."/>
            <person name="Li M."/>
        </authorList>
    </citation>
    <scope>NUCLEOTIDE SEQUENCE [LARGE SCALE GENOMIC DNA]</scope>
    <source>
        <strain evidence="16">SpSt-735</strain>
    </source>
</reference>
<dbReference type="Gene3D" id="1.10.10.10">
    <property type="entry name" value="Winged helix-like DNA-binding domain superfamily/Winged helix DNA-binding domain"/>
    <property type="match status" value="1"/>
</dbReference>
<evidence type="ECO:0000256" key="5">
    <source>
        <dbReference type="ARBA" id="ARBA00022741"/>
    </source>
</evidence>
<dbReference type="PANTHER" id="PTHR10848:SF0">
    <property type="entry name" value="MEIOTIC RECOMBINATION PROTEIN SPO11"/>
    <property type="match status" value="1"/>
</dbReference>
<keyword evidence="7 11" id="KW-0460">Magnesium</keyword>
<feature type="domain" description="Type II DNA topoisomerase VI subunit A all-beta" evidence="14">
    <location>
        <begin position="156"/>
        <end position="196"/>
    </location>
</feature>
<evidence type="ECO:0000256" key="10">
    <source>
        <dbReference type="ARBA" id="ARBA00023235"/>
    </source>
</evidence>
<dbReference type="HAMAP" id="MF_00132">
    <property type="entry name" value="Top6A"/>
    <property type="match status" value="1"/>
</dbReference>
<dbReference type="InterPro" id="IPR049333">
    <property type="entry name" value="Topo_VI_alpha"/>
</dbReference>
<dbReference type="InterPro" id="IPR034136">
    <property type="entry name" value="TOPRIM_Topo6A/Spo11"/>
</dbReference>
<dbReference type="PRINTS" id="PR01550">
    <property type="entry name" value="TOP6AFAMILY"/>
</dbReference>
<name>A0A7C4FD10_THEPE</name>
<sequence>MRRGAIQAPPEEEVIRRIEEFGRKIAESVLGGEEPVIEVPVRTLANTIWDEKRKLLVLGPKKAARSYLDIGECKKFVQTLLMLSLILRARREGDYPTIRDLYYTGKHTIYYVDESGRRRSEETWDDQRESNSVIQDIEVAVNLLREHMGIMHDAKGKIVGNLVIRSKGYEIDLSRMGSGAYAIPPNVDKLEIVSVDAEYVLVVEKDAIFERLNEEEFWKKHKCILVTGKGQPDRSTRRMVRRLWEEFDLPVYVLTDADSYGFYIYSVYRSGSISLSYESERLATPGARFLGVAVSDIERYKIPKNYIIKATERDIKRAKELLNYPWFRESKAWVRELELFIERGEKVEIEALSGHGFKFLSSTYIPEKISTGSFIY</sequence>
<keyword evidence="9 11" id="KW-0238">DNA-binding</keyword>
<dbReference type="PANTHER" id="PTHR10848">
    <property type="entry name" value="MEIOTIC RECOMBINATION PROTEIN SPO11"/>
    <property type="match status" value="1"/>
</dbReference>
<dbReference type="GO" id="GO:0006260">
    <property type="term" value="P:DNA replication"/>
    <property type="evidence" value="ECO:0007669"/>
    <property type="project" value="UniProtKB-UniRule"/>
</dbReference>
<keyword evidence="5 11" id="KW-0547">Nucleotide-binding</keyword>
<evidence type="ECO:0000256" key="3">
    <source>
        <dbReference type="ARBA" id="ARBA00006559"/>
    </source>
</evidence>
<evidence type="ECO:0000256" key="8">
    <source>
        <dbReference type="ARBA" id="ARBA00023029"/>
    </source>
</evidence>
<dbReference type="AlphaFoldDB" id="A0A7C4FD10"/>
<feature type="binding site" evidence="11">
    <location>
        <position position="204"/>
    </location>
    <ligand>
        <name>Mg(2+)</name>
        <dbReference type="ChEBI" id="CHEBI:18420"/>
    </ligand>
</feature>
<evidence type="ECO:0000256" key="4">
    <source>
        <dbReference type="ARBA" id="ARBA00022723"/>
    </source>
</evidence>
<proteinExistence type="inferred from homology"/>
<evidence type="ECO:0000256" key="9">
    <source>
        <dbReference type="ARBA" id="ARBA00023125"/>
    </source>
</evidence>
<evidence type="ECO:0000259" key="13">
    <source>
        <dbReference type="Pfam" id="PF04406"/>
    </source>
</evidence>
<keyword evidence="8 11" id="KW-0799">Topoisomerase</keyword>
<feature type="binding site" evidence="11">
    <location>
        <position position="256"/>
    </location>
    <ligand>
        <name>Mg(2+)</name>
        <dbReference type="ChEBI" id="CHEBI:18420"/>
    </ligand>
</feature>
<evidence type="ECO:0000313" key="16">
    <source>
        <dbReference type="EMBL" id="HGI44307.1"/>
    </source>
</evidence>
<protein>
    <recommendedName>
        <fullName evidence="11">Type 2 DNA topoisomerase 6 subunit A</fullName>
        <ecNumber evidence="11">5.6.2.2</ecNumber>
    </recommendedName>
    <alternativeName>
        <fullName evidence="11">Type II DNA topoisomerase VI subunit A</fullName>
    </alternativeName>
</protein>
<comment type="caution">
    <text evidence="16">The sequence shown here is derived from an EMBL/GenBank/DDBJ whole genome shotgun (WGS) entry which is preliminary data.</text>
</comment>
<dbReference type="EC" id="5.6.2.2" evidence="11"/>
<dbReference type="Pfam" id="PF21180">
    <property type="entry name" value="TOP6A-Spo11_Toprim"/>
    <property type="match status" value="1"/>
</dbReference>
<dbReference type="PROSITE" id="PS52041">
    <property type="entry name" value="TOPO_IIB"/>
    <property type="match status" value="1"/>
</dbReference>
<dbReference type="Pfam" id="PF04406">
    <property type="entry name" value="TP6A_N"/>
    <property type="match status" value="1"/>
</dbReference>
<dbReference type="GO" id="GO:0006265">
    <property type="term" value="P:DNA topological change"/>
    <property type="evidence" value="ECO:0007669"/>
    <property type="project" value="UniProtKB-UniRule"/>
</dbReference>
<keyword evidence="10 11" id="KW-0413">Isomerase</keyword>
<dbReference type="InterPro" id="IPR036388">
    <property type="entry name" value="WH-like_DNA-bd_sf"/>
</dbReference>
<comment type="cofactor">
    <cofactor evidence="2 11">
        <name>Mg(2+)</name>
        <dbReference type="ChEBI" id="CHEBI:18420"/>
    </cofactor>
</comment>
<comment type="function">
    <text evidence="11">Relaxes both positive and negative superturns and exhibits a strong decatenase activity.</text>
</comment>
<comment type="subunit">
    <text evidence="11">Homodimer. Heterotetramer of two Top6A and two Top6B chains.</text>
</comment>
<organism evidence="16">
    <name type="scientific">Thermofilum pendens</name>
    <dbReference type="NCBI Taxonomy" id="2269"/>
    <lineage>
        <taxon>Archaea</taxon>
        <taxon>Thermoproteota</taxon>
        <taxon>Thermoprotei</taxon>
        <taxon>Thermofilales</taxon>
        <taxon>Thermofilaceae</taxon>
        <taxon>Thermofilum</taxon>
    </lineage>
</organism>
<evidence type="ECO:0000256" key="12">
    <source>
        <dbReference type="PROSITE-ProRule" id="PRU01385"/>
    </source>
</evidence>
<evidence type="ECO:0000256" key="6">
    <source>
        <dbReference type="ARBA" id="ARBA00022840"/>
    </source>
</evidence>
<keyword evidence="6 11" id="KW-0067">ATP-binding</keyword>
<dbReference type="InterPro" id="IPR004085">
    <property type="entry name" value="TopoVI_A"/>
</dbReference>
<accession>A0A7C4FD10</accession>
<dbReference type="GO" id="GO:0003918">
    <property type="term" value="F:DNA topoisomerase type II (double strand cut, ATP-hydrolyzing) activity"/>
    <property type="evidence" value="ECO:0007669"/>
    <property type="project" value="UniProtKB-UniRule"/>
</dbReference>
<dbReference type="NCBIfam" id="NF003336">
    <property type="entry name" value="PRK04342.1-5"/>
    <property type="match status" value="1"/>
</dbReference>
<evidence type="ECO:0000259" key="15">
    <source>
        <dbReference type="Pfam" id="PF21180"/>
    </source>
</evidence>
<dbReference type="Pfam" id="PF20768">
    <property type="entry name" value="Topo_VI_alpha"/>
    <property type="match status" value="1"/>
</dbReference>
<feature type="domain" description="Spo11/DNA topoisomerase VI subunit A N-terminal" evidence="13">
    <location>
        <begin position="74"/>
        <end position="150"/>
    </location>
</feature>
<gene>
    <name evidence="11" type="primary">top6A</name>
    <name evidence="16" type="ORF">ENV17_07995</name>
</gene>
<dbReference type="GO" id="GO:0005694">
    <property type="term" value="C:chromosome"/>
    <property type="evidence" value="ECO:0007669"/>
    <property type="project" value="InterPro"/>
</dbReference>
<dbReference type="InterPro" id="IPR013049">
    <property type="entry name" value="Spo11/TopoVI_A_N"/>
</dbReference>
<evidence type="ECO:0000256" key="7">
    <source>
        <dbReference type="ARBA" id="ARBA00022842"/>
    </source>
</evidence>